<keyword evidence="1" id="KW-1133">Transmembrane helix</keyword>
<evidence type="ECO:0000313" key="2">
    <source>
        <dbReference type="Ensembl" id="ENSACCP00020006602.1"/>
    </source>
</evidence>
<reference evidence="2" key="1">
    <citation type="submission" date="2025-08" db="UniProtKB">
        <authorList>
            <consortium name="Ensembl"/>
        </authorList>
    </citation>
    <scope>IDENTIFICATION</scope>
</reference>
<keyword evidence="1" id="KW-0812">Transmembrane</keyword>
<evidence type="ECO:0000313" key="3">
    <source>
        <dbReference type="Proteomes" id="UP000472275"/>
    </source>
</evidence>
<protein>
    <recommendedName>
        <fullName evidence="4">Small leucine rich protein 1</fullName>
    </recommendedName>
</protein>
<dbReference type="Proteomes" id="UP000472275">
    <property type="component" value="Chromosome 8"/>
</dbReference>
<feature type="transmembrane region" description="Helical" evidence="1">
    <location>
        <begin position="47"/>
        <end position="68"/>
    </location>
</feature>
<dbReference type="InParanoid" id="A0A663E2Y5"/>
<reference evidence="2" key="2">
    <citation type="submission" date="2025-09" db="UniProtKB">
        <authorList>
            <consortium name="Ensembl"/>
        </authorList>
    </citation>
    <scope>IDENTIFICATION</scope>
</reference>
<keyword evidence="1" id="KW-0472">Membrane</keyword>
<organism evidence="2 3">
    <name type="scientific">Aquila chrysaetos chrysaetos</name>
    <dbReference type="NCBI Taxonomy" id="223781"/>
    <lineage>
        <taxon>Eukaryota</taxon>
        <taxon>Metazoa</taxon>
        <taxon>Chordata</taxon>
        <taxon>Craniata</taxon>
        <taxon>Vertebrata</taxon>
        <taxon>Euteleostomi</taxon>
        <taxon>Archelosauria</taxon>
        <taxon>Archosauria</taxon>
        <taxon>Dinosauria</taxon>
        <taxon>Saurischia</taxon>
        <taxon>Theropoda</taxon>
        <taxon>Coelurosauria</taxon>
        <taxon>Aves</taxon>
        <taxon>Neognathae</taxon>
        <taxon>Neoaves</taxon>
        <taxon>Telluraves</taxon>
        <taxon>Accipitrimorphae</taxon>
        <taxon>Accipitriformes</taxon>
        <taxon>Accipitridae</taxon>
        <taxon>Accipitrinae</taxon>
        <taxon>Aquila</taxon>
    </lineage>
</organism>
<keyword evidence="3" id="KW-1185">Reference proteome</keyword>
<evidence type="ECO:0008006" key="4">
    <source>
        <dbReference type="Google" id="ProtNLM"/>
    </source>
</evidence>
<dbReference type="GeneTree" id="ENSGT00960000189341"/>
<dbReference type="AlphaFoldDB" id="A0A663E2Y5"/>
<accession>A0A663E2Y5</accession>
<name>A0A663E2Y5_AQUCH</name>
<evidence type="ECO:0000256" key="1">
    <source>
        <dbReference type="SAM" id="Phobius"/>
    </source>
</evidence>
<dbReference type="Ensembl" id="ENSACCT00020006905.1">
    <property type="protein sequence ID" value="ENSACCP00020006602.1"/>
    <property type="gene ID" value="ENSACCG00020004517.1"/>
</dbReference>
<proteinExistence type="predicted"/>
<sequence>MQGQKEASRINKVHTWTSEGSCSARLLQRKMSMSYLFSVFVKELPGYVLFAGIFMPVTLLLLLLIAYFRIKILEGEEFLLEGKPLYMRPFSLNGMIFVPSRFGSQLQ</sequence>